<accession>A0AAW5UP65</accession>
<dbReference type="EMBL" id="JAPDVD010000002">
    <property type="protein sequence ID" value="MCW4138790.1"/>
    <property type="molecule type" value="Genomic_DNA"/>
</dbReference>
<name>A0AAW5UP65_9BACT</name>
<reference evidence="1" key="1">
    <citation type="submission" date="2022-11" db="EMBL/GenBank/DDBJ databases">
        <title>Genomic repertoires linked with pathogenic potency of arthritogenic Prevotella copri isolated from the gut of rheumatoid arthritis patients.</title>
        <authorList>
            <person name="Nii T."/>
            <person name="Maeda Y."/>
            <person name="Motooka D."/>
            <person name="Naito M."/>
            <person name="Matsumoto Y."/>
            <person name="Ogawa T."/>
            <person name="Oguro-Igashira E."/>
            <person name="Kishikawa T."/>
            <person name="Yamashita M."/>
            <person name="Koizumi S."/>
            <person name="Kurakawa T."/>
            <person name="Okumura R."/>
            <person name="Kayama H."/>
            <person name="Murakami M."/>
            <person name="Sakaguchi T."/>
            <person name="Das B."/>
            <person name="Nakamura S."/>
            <person name="Okada Y."/>
            <person name="Kumanogoh A."/>
            <person name="Takeda K."/>
        </authorList>
    </citation>
    <scope>NUCLEOTIDE SEQUENCE</scope>
    <source>
        <strain evidence="1">H105_2-2</strain>
    </source>
</reference>
<dbReference type="AlphaFoldDB" id="A0AAW5UP65"/>
<dbReference type="Proteomes" id="UP001208620">
    <property type="component" value="Unassembled WGS sequence"/>
</dbReference>
<proteinExistence type="predicted"/>
<evidence type="ECO:0000313" key="1">
    <source>
        <dbReference type="EMBL" id="MCW4138790.1"/>
    </source>
</evidence>
<organism evidence="1 2">
    <name type="scientific">Segatella copri</name>
    <dbReference type="NCBI Taxonomy" id="165179"/>
    <lineage>
        <taxon>Bacteria</taxon>
        <taxon>Pseudomonadati</taxon>
        <taxon>Bacteroidota</taxon>
        <taxon>Bacteroidia</taxon>
        <taxon>Bacteroidales</taxon>
        <taxon>Prevotellaceae</taxon>
        <taxon>Segatella</taxon>
    </lineage>
</organism>
<protein>
    <submittedName>
        <fullName evidence="1">Uncharacterized protein</fullName>
    </submittedName>
</protein>
<gene>
    <name evidence="1" type="ORF">ONT01_13655</name>
</gene>
<sequence length="124" mass="14014">MVKENSSSSESLPKEERFVINMSSELIAYLCNDYSYRNPNRFSRLKALQDLLIRFQKAKLASKDMDVNIAQLVKAWGWSRPAVLAFVDQLQKYEILEVCNMVTSKVVHLKPSIFSSGLSPTPGG</sequence>
<evidence type="ECO:0000313" key="2">
    <source>
        <dbReference type="Proteomes" id="UP001208620"/>
    </source>
</evidence>
<comment type="caution">
    <text evidence="1">The sequence shown here is derived from an EMBL/GenBank/DDBJ whole genome shotgun (WGS) entry which is preliminary data.</text>
</comment>
<dbReference type="RefSeq" id="WP_264949443.1">
    <property type="nucleotide sequence ID" value="NZ_JAPDVB010000002.1"/>
</dbReference>